<evidence type="ECO:0000313" key="4">
    <source>
        <dbReference type="Proteomes" id="UP000477779"/>
    </source>
</evidence>
<dbReference type="RefSeq" id="WP_154225089.1">
    <property type="nucleotide sequence ID" value="NZ_CP045309.1"/>
</dbReference>
<evidence type="ECO:0000313" key="3">
    <source>
        <dbReference type="Proteomes" id="UP000402241"/>
    </source>
</evidence>
<dbReference type="SMART" id="SM00028">
    <property type="entry name" value="TPR"/>
    <property type="match status" value="5"/>
</dbReference>
<reference evidence="1 4" key="2">
    <citation type="submission" date="2020-02" db="EMBL/GenBank/DDBJ databases">
        <title>WGS of Micromonospora spp. isolated from hot spring.</title>
        <authorList>
            <person name="Thawai C."/>
        </authorList>
    </citation>
    <scope>NUCLEOTIDE SEQUENCE [LARGE SCALE GENOMIC DNA]</scope>
    <source>
        <strain evidence="1 4">TMS7</strain>
    </source>
</reference>
<dbReference type="EMBL" id="JAAHBZ010000004">
    <property type="protein sequence ID" value="NES28600.1"/>
    <property type="molecule type" value="Genomic_DNA"/>
</dbReference>
<dbReference type="Gene3D" id="1.25.40.10">
    <property type="entry name" value="Tetratricopeptide repeat domain"/>
    <property type="match status" value="3"/>
</dbReference>
<sequence>MSLVVRIALLRQLTRLGPHWWGPRLAEALVTRSHQMSGLPGSTGRRTAAAKEAVALCRRLAAERPDQHQVALARALVARAAAPDNAPATEAIDQLREAIGYVEDADDRSALVVLATARGLLALNLHQCGEIREALRLALRARATWDACGQLRRLERMRLARTLLVIGDCQEALGRREEANTVRRQALELHRALNAYRRSQSLTVGMAAALDLAQGLTVTGPAQEALDLIEESRPDVEVWSRLQPRQGRPLLARAMLIEAECRAQLGDPDTAVRLAEQAVDRQRAVVAAGTPGSAAALAHGLLVLDDLTARAGRRDRAVAHLTEAAALARTNHDEVLARALFELVDLRVAAGDRAAVEELLAEAVPLCREHTGQLPEVWRPRLARALLMRCALTVFELPATAGPGGPAAEAAAGGGTPGVDGPDGDGLAAGREAVELARLLSGAQPAYRELLGRCLFALARAVHLAGDPGGSADLLRECVAVRRDLFSVDPVAFRLPLAEALCNLGNRMHALDRLEEAVGSYRECLDLLRADPERIDQAELLTPLRNLGLTLLRLDRTAEAERIHDEIAAIEESVGTAGSS</sequence>
<dbReference type="InterPro" id="IPR019734">
    <property type="entry name" value="TPR_rpt"/>
</dbReference>
<reference evidence="2 3" key="1">
    <citation type="submission" date="2019-10" db="EMBL/GenBank/DDBJ databases">
        <title>Genome Sequence of Micromonospora terminaliae DSM 101760.</title>
        <authorList>
            <person name="Guo L."/>
        </authorList>
    </citation>
    <scope>NUCLEOTIDE SEQUENCE [LARGE SCALE GENOMIC DNA]</scope>
    <source>
        <strain evidence="2 3">DSM 101760</strain>
    </source>
</reference>
<name>A0AAJ2ZED2_9ACTN</name>
<dbReference type="Proteomes" id="UP000477779">
    <property type="component" value="Unassembled WGS sequence"/>
</dbReference>
<proteinExistence type="predicted"/>
<evidence type="ECO:0000313" key="1">
    <source>
        <dbReference type="EMBL" id="NES28600.1"/>
    </source>
</evidence>
<dbReference type="EMBL" id="CP045309">
    <property type="protein sequence ID" value="QGL45677.1"/>
    <property type="molecule type" value="Genomic_DNA"/>
</dbReference>
<gene>
    <name evidence="1" type="ORF">G3561_13735</name>
    <name evidence="2" type="ORF">GCE86_00625</name>
</gene>
<dbReference type="InterPro" id="IPR011990">
    <property type="entry name" value="TPR-like_helical_dom_sf"/>
</dbReference>
<keyword evidence="3" id="KW-1185">Reference proteome</keyword>
<dbReference type="SUPFAM" id="SSF48452">
    <property type="entry name" value="TPR-like"/>
    <property type="match status" value="2"/>
</dbReference>
<organism evidence="1 4">
    <name type="scientific">Micromonospora terminaliae</name>
    <dbReference type="NCBI Taxonomy" id="1914461"/>
    <lineage>
        <taxon>Bacteria</taxon>
        <taxon>Bacillati</taxon>
        <taxon>Actinomycetota</taxon>
        <taxon>Actinomycetes</taxon>
        <taxon>Micromonosporales</taxon>
        <taxon>Micromonosporaceae</taxon>
        <taxon>Micromonospora</taxon>
    </lineage>
</organism>
<dbReference type="Proteomes" id="UP000402241">
    <property type="component" value="Chromosome"/>
</dbReference>
<dbReference type="AlphaFoldDB" id="A0AAJ2ZED2"/>
<evidence type="ECO:0000313" key="2">
    <source>
        <dbReference type="EMBL" id="QGL45677.1"/>
    </source>
</evidence>
<protein>
    <submittedName>
        <fullName evidence="1">Tetratricopeptide repeat protein</fullName>
    </submittedName>
</protein>
<accession>A0AAJ2ZED2</accession>